<keyword evidence="3" id="KW-0732">Signal</keyword>
<evidence type="ECO:0000256" key="3">
    <source>
        <dbReference type="SAM" id="SignalP"/>
    </source>
</evidence>
<evidence type="ECO:0000256" key="1">
    <source>
        <dbReference type="ARBA" id="ARBA00038476"/>
    </source>
</evidence>
<dbReference type="RefSeq" id="XP_046077057.1">
    <property type="nucleotide sequence ID" value="XM_046210611.1"/>
</dbReference>
<protein>
    <submittedName>
        <fullName evidence="4">Uncharacterized protein</fullName>
    </submittedName>
</protein>
<gene>
    <name evidence="4" type="ORF">BGW36DRAFT_288804</name>
</gene>
<comment type="caution">
    <text evidence="4">The sequence shown here is derived from an EMBL/GenBank/DDBJ whole genome shotgun (WGS) entry which is preliminary data.</text>
</comment>
<proteinExistence type="inferred from homology"/>
<dbReference type="SUPFAM" id="SSF54637">
    <property type="entry name" value="Thioesterase/thiol ester dehydrase-isomerase"/>
    <property type="match status" value="1"/>
</dbReference>
<sequence length="330" mass="37236">MLTPSSLLSMLLSWRTLFILFAYVNKKSLPFGWTASVTWAIVKNLRRNPSQFIFDSNKPVDVKGHPTHPVFAVATMNTYTSLLETDYNIHKSNSTYYADMDISRTHCVTRLYTPGNKIVNKELDEEIAAAAVAEGKPRPTKSQPFFIALGGAYCSFKRELKPLEKYDIKSYMAAWDEKWMYIMTYFIKPEKKRGAGPTIAAIGVSKYCIKKGRLTVPIERVLRASGYLPPRPEGATPVPAVRVSGNASTTGTPKDEGLTSAVDGVKLVDEMSKLGNQDWEMVQKQKTENAGSWNGEEWTWERIEAQRKKGLELIQGYIGLDNRLYDDWNN</sequence>
<reference evidence="4" key="1">
    <citation type="submission" date="2021-12" db="EMBL/GenBank/DDBJ databases">
        <title>Convergent genome expansion in fungi linked to evolution of root-endophyte symbiosis.</title>
        <authorList>
            <consortium name="DOE Joint Genome Institute"/>
            <person name="Ke Y.-H."/>
            <person name="Bonito G."/>
            <person name="Liao H.-L."/>
            <person name="Looney B."/>
            <person name="Rojas-Flechas A."/>
            <person name="Nash J."/>
            <person name="Hameed K."/>
            <person name="Schadt C."/>
            <person name="Martin F."/>
            <person name="Crous P.W."/>
            <person name="Miettinen O."/>
            <person name="Magnuson J.K."/>
            <person name="Labbe J."/>
            <person name="Jacobson D."/>
            <person name="Doktycz M.J."/>
            <person name="Veneault-Fourrey C."/>
            <person name="Kuo A."/>
            <person name="Mondo S."/>
            <person name="Calhoun S."/>
            <person name="Riley R."/>
            <person name="Ohm R."/>
            <person name="LaButti K."/>
            <person name="Andreopoulos B."/>
            <person name="Pangilinan J."/>
            <person name="Nolan M."/>
            <person name="Tritt A."/>
            <person name="Clum A."/>
            <person name="Lipzen A."/>
            <person name="Daum C."/>
            <person name="Barry K."/>
            <person name="Grigoriev I.V."/>
            <person name="Vilgalys R."/>
        </authorList>
    </citation>
    <scope>NUCLEOTIDE SEQUENCE</scope>
    <source>
        <strain evidence="4">PMI_201</strain>
    </source>
</reference>
<evidence type="ECO:0000313" key="5">
    <source>
        <dbReference type="Proteomes" id="UP001201262"/>
    </source>
</evidence>
<organism evidence="4 5">
    <name type="scientific">Talaromyces proteolyticus</name>
    <dbReference type="NCBI Taxonomy" id="1131652"/>
    <lineage>
        <taxon>Eukaryota</taxon>
        <taxon>Fungi</taxon>
        <taxon>Dikarya</taxon>
        <taxon>Ascomycota</taxon>
        <taxon>Pezizomycotina</taxon>
        <taxon>Eurotiomycetes</taxon>
        <taxon>Eurotiomycetidae</taxon>
        <taxon>Eurotiales</taxon>
        <taxon>Trichocomaceae</taxon>
        <taxon>Talaromyces</taxon>
        <taxon>Talaromyces sect. Bacilispori</taxon>
    </lineage>
</organism>
<keyword evidence="5" id="KW-1185">Reference proteome</keyword>
<dbReference type="Proteomes" id="UP001201262">
    <property type="component" value="Unassembled WGS sequence"/>
</dbReference>
<comment type="similarity">
    <text evidence="1">Belongs to the lcsJ thioesterase family.</text>
</comment>
<dbReference type="GeneID" id="70240898"/>
<dbReference type="EMBL" id="JAJTJA010000002">
    <property type="protein sequence ID" value="KAH8704039.1"/>
    <property type="molecule type" value="Genomic_DNA"/>
</dbReference>
<name>A0AAD4L0L1_9EURO</name>
<feature type="chain" id="PRO_5042034181" evidence="3">
    <location>
        <begin position="27"/>
        <end position="330"/>
    </location>
</feature>
<feature type="signal peptide" evidence="3">
    <location>
        <begin position="1"/>
        <end position="26"/>
    </location>
</feature>
<dbReference type="Pfam" id="PF13279">
    <property type="entry name" value="4HBT_2"/>
    <property type="match status" value="1"/>
</dbReference>
<dbReference type="InterPro" id="IPR051490">
    <property type="entry name" value="THEM6_lcsJ_thioesterase"/>
</dbReference>
<accession>A0AAD4L0L1</accession>
<dbReference type="PANTHER" id="PTHR12475:SF4">
    <property type="entry name" value="PROTEIN THEM6"/>
    <property type="match status" value="1"/>
</dbReference>
<dbReference type="PANTHER" id="PTHR12475">
    <property type="match status" value="1"/>
</dbReference>
<dbReference type="InterPro" id="IPR029069">
    <property type="entry name" value="HotDog_dom_sf"/>
</dbReference>
<dbReference type="AlphaFoldDB" id="A0AAD4L0L1"/>
<evidence type="ECO:0000313" key="4">
    <source>
        <dbReference type="EMBL" id="KAH8704039.1"/>
    </source>
</evidence>
<evidence type="ECO:0000256" key="2">
    <source>
        <dbReference type="SAM" id="MobiDB-lite"/>
    </source>
</evidence>
<feature type="region of interest" description="Disordered" evidence="2">
    <location>
        <begin position="233"/>
        <end position="256"/>
    </location>
</feature>